<organism evidence="9 10">
    <name type="scientific">candidate division MSBL1 archaeon SCGC-AAA259E17</name>
    <dbReference type="NCBI Taxonomy" id="1698263"/>
    <lineage>
        <taxon>Archaea</taxon>
        <taxon>Methanobacteriati</taxon>
        <taxon>Methanobacteriota</taxon>
        <taxon>candidate division MSBL1</taxon>
    </lineage>
</organism>
<keyword evidence="10" id="KW-1185">Reference proteome</keyword>
<sequence>MVKEGMKDVVALKSDISIINGEEGKLEYRGYSIHDLVENSSYEETAFLLLRGYLPTKEELDKFSKDLARKRRIPPEIIGLLSSLPDITHPMVVLRTAISYCGSLHEKLHVINPEENLKKSKEILAMIPTIIAYTYRMREGEQLVHPREDLGHAANFIYMMTGREPKPLEERALDTDLMLHAEHTLNASTYSSRIAASTKSDMYAGIVSATGTLMGPLHGGASQAVIEMLREVKEGDETPREYIRRKLDEGELIPGFGHRVYKTTDPRAKELKKLARELDQIGGNDWCTLAEKVEEAVKAEKDLCTNVDFYAATVYANLGVPDDYFIPIFAMGRVAGWTAHLMDQYAENKLIRPRQEYDGEKSREYVPIEERDGK</sequence>
<dbReference type="Pfam" id="PF00285">
    <property type="entry name" value="Citrate_synt"/>
    <property type="match status" value="1"/>
</dbReference>
<evidence type="ECO:0000256" key="8">
    <source>
        <dbReference type="RuleBase" id="RU000441"/>
    </source>
</evidence>
<evidence type="ECO:0000256" key="7">
    <source>
        <dbReference type="PIRSR" id="PIRSR001369-1"/>
    </source>
</evidence>
<evidence type="ECO:0000313" key="10">
    <source>
        <dbReference type="Proteomes" id="UP000070373"/>
    </source>
</evidence>
<dbReference type="Gene3D" id="1.10.230.10">
    <property type="entry name" value="Cytochrome P450-Terp, domain 2"/>
    <property type="match status" value="1"/>
</dbReference>
<dbReference type="InterPro" id="IPR002020">
    <property type="entry name" value="Citrate_synthase"/>
</dbReference>
<dbReference type="PROSITE" id="PS00480">
    <property type="entry name" value="CITRATE_SYNTHASE"/>
    <property type="match status" value="1"/>
</dbReference>
<comment type="caution">
    <text evidence="9">The sequence shown here is derived from an EMBL/GenBank/DDBJ whole genome shotgun (WGS) entry which is preliminary data.</text>
</comment>
<feature type="active site" evidence="7">
    <location>
        <position position="258"/>
    </location>
</feature>
<proteinExistence type="inferred from homology"/>
<dbReference type="EC" id="2.3.3.16" evidence="6"/>
<dbReference type="InterPro" id="IPR019810">
    <property type="entry name" value="Citrate_synthase_AS"/>
</dbReference>
<keyword evidence="3" id="KW-0816">Tricarboxylic acid cycle</keyword>
<dbReference type="GO" id="GO:0005975">
    <property type="term" value="P:carbohydrate metabolic process"/>
    <property type="evidence" value="ECO:0007669"/>
    <property type="project" value="TreeGrafter"/>
</dbReference>
<dbReference type="PRINTS" id="PR00143">
    <property type="entry name" value="CITRTSNTHASE"/>
</dbReference>
<dbReference type="NCBIfam" id="TIGR01800">
    <property type="entry name" value="cit_synth_II"/>
    <property type="match status" value="1"/>
</dbReference>
<dbReference type="EMBL" id="LHXN01000001">
    <property type="protein sequence ID" value="KXA93605.1"/>
    <property type="molecule type" value="Genomic_DNA"/>
</dbReference>
<keyword evidence="4 6" id="KW-0808">Transferase</keyword>
<dbReference type="PANTHER" id="PTHR11739:SF4">
    <property type="entry name" value="CITRATE SYNTHASE, PEROXISOMAL"/>
    <property type="match status" value="1"/>
</dbReference>
<feature type="active site" evidence="7">
    <location>
        <position position="308"/>
    </location>
</feature>
<comment type="catalytic activity">
    <reaction evidence="5 6">
        <text>oxaloacetate + acetyl-CoA + H2O = citrate + CoA + H(+)</text>
        <dbReference type="Rhea" id="RHEA:16845"/>
        <dbReference type="ChEBI" id="CHEBI:15377"/>
        <dbReference type="ChEBI" id="CHEBI:15378"/>
        <dbReference type="ChEBI" id="CHEBI:16452"/>
        <dbReference type="ChEBI" id="CHEBI:16947"/>
        <dbReference type="ChEBI" id="CHEBI:57287"/>
        <dbReference type="ChEBI" id="CHEBI:57288"/>
        <dbReference type="EC" id="2.3.3.16"/>
    </reaction>
</comment>
<evidence type="ECO:0000256" key="3">
    <source>
        <dbReference type="ARBA" id="ARBA00022532"/>
    </source>
</evidence>
<dbReference type="GO" id="GO:0005829">
    <property type="term" value="C:cytosol"/>
    <property type="evidence" value="ECO:0007669"/>
    <property type="project" value="TreeGrafter"/>
</dbReference>
<dbReference type="AlphaFoldDB" id="A0A133UHD3"/>
<name>A0A133UHD3_9EURY</name>
<dbReference type="InterPro" id="IPR024176">
    <property type="entry name" value="Citrate_synthase_bac-typ"/>
</dbReference>
<dbReference type="Gene3D" id="1.10.580.10">
    <property type="entry name" value="Citrate Synthase, domain 1"/>
    <property type="match status" value="1"/>
</dbReference>
<protein>
    <recommendedName>
        <fullName evidence="6 8">Citrate synthase</fullName>
        <ecNumber evidence="6">2.3.3.16</ecNumber>
    </recommendedName>
</protein>
<dbReference type="InterPro" id="IPR016143">
    <property type="entry name" value="Citrate_synth-like_sm_a-sub"/>
</dbReference>
<accession>A0A133UHD3</accession>
<evidence type="ECO:0000313" key="9">
    <source>
        <dbReference type="EMBL" id="KXA93605.1"/>
    </source>
</evidence>
<reference evidence="9 10" key="1">
    <citation type="journal article" date="2016" name="Sci. Rep.">
        <title>Metabolic traits of an uncultured archaeal lineage -MSBL1- from brine pools of the Red Sea.</title>
        <authorList>
            <person name="Mwirichia R."/>
            <person name="Alam I."/>
            <person name="Rashid M."/>
            <person name="Vinu M."/>
            <person name="Ba-Alawi W."/>
            <person name="Anthony Kamau A."/>
            <person name="Kamanda Ngugi D."/>
            <person name="Goker M."/>
            <person name="Klenk H.P."/>
            <person name="Bajic V."/>
            <person name="Stingl U."/>
        </authorList>
    </citation>
    <scope>NUCLEOTIDE SEQUENCE [LARGE SCALE GENOMIC DNA]</scope>
    <source>
        <strain evidence="9">SCGC-AAA259E17</strain>
    </source>
</reference>
<evidence type="ECO:0000256" key="4">
    <source>
        <dbReference type="ARBA" id="ARBA00022679"/>
    </source>
</evidence>
<dbReference type="PIRSF" id="PIRSF001369">
    <property type="entry name" value="Citrate_synth"/>
    <property type="match status" value="1"/>
</dbReference>
<evidence type="ECO:0000256" key="2">
    <source>
        <dbReference type="ARBA" id="ARBA00010566"/>
    </source>
</evidence>
<dbReference type="InterPro" id="IPR016142">
    <property type="entry name" value="Citrate_synth-like_lrg_a-sub"/>
</dbReference>
<dbReference type="PANTHER" id="PTHR11739">
    <property type="entry name" value="CITRATE SYNTHASE"/>
    <property type="match status" value="1"/>
</dbReference>
<comment type="similarity">
    <text evidence="2 6 8">Belongs to the citrate synthase family.</text>
</comment>
<dbReference type="InterPro" id="IPR036969">
    <property type="entry name" value="Citrate_synthase_sf"/>
</dbReference>
<dbReference type="PATRIC" id="fig|1698263.3.peg.5"/>
<dbReference type="GO" id="GO:0006099">
    <property type="term" value="P:tricarboxylic acid cycle"/>
    <property type="evidence" value="ECO:0007669"/>
    <property type="project" value="UniProtKB-UniPathway"/>
</dbReference>
<evidence type="ECO:0000256" key="5">
    <source>
        <dbReference type="ARBA" id="ARBA00049288"/>
    </source>
</evidence>
<gene>
    <name evidence="9" type="ORF">AKJ64_00015</name>
</gene>
<keyword evidence="9" id="KW-0012">Acyltransferase</keyword>
<dbReference type="GO" id="GO:0036440">
    <property type="term" value="F:citrate synthase activity"/>
    <property type="evidence" value="ECO:0007669"/>
    <property type="project" value="UniProtKB-EC"/>
</dbReference>
<dbReference type="Proteomes" id="UP000070373">
    <property type="component" value="Unassembled WGS sequence"/>
</dbReference>
<dbReference type="UniPathway" id="UPA00223"/>
<dbReference type="InterPro" id="IPR011278">
    <property type="entry name" value="2-MeCitrate/Citrate_synth_II"/>
</dbReference>
<comment type="pathway">
    <text evidence="1">Carbohydrate metabolism; tricarboxylic acid cycle.</text>
</comment>
<dbReference type="SUPFAM" id="SSF48256">
    <property type="entry name" value="Citrate synthase"/>
    <property type="match status" value="1"/>
</dbReference>
<evidence type="ECO:0000256" key="6">
    <source>
        <dbReference type="PIRNR" id="PIRNR001369"/>
    </source>
</evidence>
<evidence type="ECO:0000256" key="1">
    <source>
        <dbReference type="ARBA" id="ARBA00005163"/>
    </source>
</evidence>